<dbReference type="Gene3D" id="1.20.140.10">
    <property type="entry name" value="Butyryl-CoA Dehydrogenase, subunit A, domain 3"/>
    <property type="match status" value="1"/>
</dbReference>
<comment type="cofactor">
    <cofactor evidence="1 7">
        <name>FAD</name>
        <dbReference type="ChEBI" id="CHEBI:57692"/>
    </cofactor>
</comment>
<comment type="caution">
    <text evidence="11">The sequence shown here is derived from an EMBL/GenBank/DDBJ whole genome shotgun (WGS) entry which is preliminary data.</text>
</comment>
<gene>
    <name evidence="11" type="ORF">D5H75_18950</name>
</gene>
<keyword evidence="4 7" id="KW-0285">Flavoprotein</keyword>
<dbReference type="InterPro" id="IPR050741">
    <property type="entry name" value="Acyl-CoA_dehydrogenase"/>
</dbReference>
<sequence>MAIDFTLSPEQEEVRRRVRTFVQETIIPAVKDFDDEEKATSREEYIRTLLDLRERAKAEGLWLPHMPAEWGGMGLGHVALAMVQAEAAKTRLGPWILNCMAPDEGNMHTLLHWGTDEQKERYLRPLAEGTKMSCFAMTEPEVAGSDPTLIRTTAVKDGDEWVVNGHKWFISSARRASFAILIARTETDVPEGHRGANTAFLVDLPAEGWNDVREVETMHGSTGHSEIVITDLRVPDANVLGGRGNGHRLGQYRLGPARLAHCMRWVSQAETALDMMVDRALNRYSHGSVLADKQGVQWMIADSAMELYQCKLMILHAASKIDKGEDFRTEVSMAKHFVANSLNRILDRAIQVHGALGYSTDTPLAKMFQHARWARLADGADEIHQMRIAQRVIAAYRDTGTTHSATGGLPL</sequence>
<protein>
    <submittedName>
        <fullName evidence="11">Acyl-CoA dehydrogenase</fullName>
    </submittedName>
</protein>
<evidence type="ECO:0000256" key="5">
    <source>
        <dbReference type="ARBA" id="ARBA00022827"/>
    </source>
</evidence>
<comment type="subunit">
    <text evidence="3">Homodimer.</text>
</comment>
<evidence type="ECO:0000259" key="10">
    <source>
        <dbReference type="Pfam" id="PF02771"/>
    </source>
</evidence>
<evidence type="ECO:0000256" key="1">
    <source>
        <dbReference type="ARBA" id="ARBA00001974"/>
    </source>
</evidence>
<evidence type="ECO:0000256" key="6">
    <source>
        <dbReference type="ARBA" id="ARBA00023002"/>
    </source>
</evidence>
<dbReference type="GO" id="GO:0003995">
    <property type="term" value="F:acyl-CoA dehydrogenase activity"/>
    <property type="evidence" value="ECO:0007669"/>
    <property type="project" value="TreeGrafter"/>
</dbReference>
<dbReference type="RefSeq" id="WP_119927800.1">
    <property type="nucleotide sequence ID" value="NZ_QZEY01000006.1"/>
</dbReference>
<evidence type="ECO:0000313" key="12">
    <source>
        <dbReference type="Proteomes" id="UP000265768"/>
    </source>
</evidence>
<dbReference type="Gene3D" id="2.40.110.10">
    <property type="entry name" value="Butyryl-CoA Dehydrogenase, subunit A, domain 2"/>
    <property type="match status" value="1"/>
</dbReference>
<feature type="domain" description="Acyl-CoA oxidase/dehydrogenase middle" evidence="9">
    <location>
        <begin position="134"/>
        <end position="229"/>
    </location>
</feature>
<feature type="domain" description="Acyl-CoA dehydrogenase/oxidase C-terminal" evidence="8">
    <location>
        <begin position="244"/>
        <end position="392"/>
    </location>
</feature>
<dbReference type="AlphaFoldDB" id="A0A3A4BL52"/>
<dbReference type="FunFam" id="2.40.110.10:FF:000002">
    <property type="entry name" value="Acyl-CoA dehydrogenase fadE12"/>
    <property type="match status" value="1"/>
</dbReference>
<dbReference type="PANTHER" id="PTHR48083:SF13">
    <property type="entry name" value="ACYL-COA DEHYDROGENASE FAMILY MEMBER 11"/>
    <property type="match status" value="1"/>
</dbReference>
<reference evidence="11 12" key="1">
    <citation type="submission" date="2018-09" db="EMBL/GenBank/DDBJ databases">
        <title>YIM 75507 draft genome.</title>
        <authorList>
            <person name="Tang S."/>
            <person name="Feng Y."/>
        </authorList>
    </citation>
    <scope>NUCLEOTIDE SEQUENCE [LARGE SCALE GENOMIC DNA]</scope>
    <source>
        <strain evidence="11 12">YIM 75507</strain>
    </source>
</reference>
<dbReference type="GO" id="GO:0033539">
    <property type="term" value="P:fatty acid beta-oxidation using acyl-CoA dehydrogenase"/>
    <property type="evidence" value="ECO:0007669"/>
    <property type="project" value="TreeGrafter"/>
</dbReference>
<evidence type="ECO:0000256" key="3">
    <source>
        <dbReference type="ARBA" id="ARBA00011738"/>
    </source>
</evidence>
<dbReference type="InterPro" id="IPR037069">
    <property type="entry name" value="AcylCoA_DH/ox_N_sf"/>
</dbReference>
<feature type="domain" description="Acyl-CoA dehydrogenase/oxidase N-terminal" evidence="10">
    <location>
        <begin position="8"/>
        <end position="129"/>
    </location>
</feature>
<dbReference type="InterPro" id="IPR006091">
    <property type="entry name" value="Acyl-CoA_Oxase/DH_mid-dom"/>
</dbReference>
<dbReference type="Proteomes" id="UP000265768">
    <property type="component" value="Unassembled WGS sequence"/>
</dbReference>
<dbReference type="Pfam" id="PF02771">
    <property type="entry name" value="Acyl-CoA_dh_N"/>
    <property type="match status" value="1"/>
</dbReference>
<dbReference type="PANTHER" id="PTHR48083">
    <property type="entry name" value="MEDIUM-CHAIN SPECIFIC ACYL-COA DEHYDROGENASE, MITOCHONDRIAL-RELATED"/>
    <property type="match status" value="1"/>
</dbReference>
<keyword evidence="6 7" id="KW-0560">Oxidoreductase</keyword>
<dbReference type="GO" id="GO:0050660">
    <property type="term" value="F:flavin adenine dinucleotide binding"/>
    <property type="evidence" value="ECO:0007669"/>
    <property type="project" value="InterPro"/>
</dbReference>
<dbReference type="InterPro" id="IPR036250">
    <property type="entry name" value="AcylCo_DH-like_C"/>
</dbReference>
<evidence type="ECO:0000259" key="8">
    <source>
        <dbReference type="Pfam" id="PF00441"/>
    </source>
</evidence>
<evidence type="ECO:0000256" key="7">
    <source>
        <dbReference type="RuleBase" id="RU362125"/>
    </source>
</evidence>
<dbReference type="InterPro" id="IPR009075">
    <property type="entry name" value="AcylCo_DH/oxidase_C"/>
</dbReference>
<evidence type="ECO:0000256" key="4">
    <source>
        <dbReference type="ARBA" id="ARBA00022630"/>
    </source>
</evidence>
<proteinExistence type="inferred from homology"/>
<name>A0A3A4BL52_9ACTN</name>
<dbReference type="InterPro" id="IPR009100">
    <property type="entry name" value="AcylCoA_DH/oxidase_NM_dom_sf"/>
</dbReference>
<evidence type="ECO:0000256" key="2">
    <source>
        <dbReference type="ARBA" id="ARBA00009347"/>
    </source>
</evidence>
<dbReference type="Gene3D" id="1.10.540.10">
    <property type="entry name" value="Acyl-CoA dehydrogenase/oxidase, N-terminal domain"/>
    <property type="match status" value="1"/>
</dbReference>
<dbReference type="Pfam" id="PF02770">
    <property type="entry name" value="Acyl-CoA_dh_M"/>
    <property type="match status" value="1"/>
</dbReference>
<dbReference type="EMBL" id="QZEY01000006">
    <property type="protein sequence ID" value="RJL31772.1"/>
    <property type="molecule type" value="Genomic_DNA"/>
</dbReference>
<dbReference type="SUPFAM" id="SSF56645">
    <property type="entry name" value="Acyl-CoA dehydrogenase NM domain-like"/>
    <property type="match status" value="1"/>
</dbReference>
<dbReference type="OrthoDB" id="8876745at2"/>
<evidence type="ECO:0000259" key="9">
    <source>
        <dbReference type="Pfam" id="PF02770"/>
    </source>
</evidence>
<dbReference type="SUPFAM" id="SSF47203">
    <property type="entry name" value="Acyl-CoA dehydrogenase C-terminal domain-like"/>
    <property type="match status" value="1"/>
</dbReference>
<evidence type="ECO:0000313" key="11">
    <source>
        <dbReference type="EMBL" id="RJL31772.1"/>
    </source>
</evidence>
<dbReference type="Pfam" id="PF00441">
    <property type="entry name" value="Acyl-CoA_dh_1"/>
    <property type="match status" value="1"/>
</dbReference>
<dbReference type="InterPro" id="IPR046373">
    <property type="entry name" value="Acyl-CoA_Oxase/DH_mid-dom_sf"/>
</dbReference>
<dbReference type="GO" id="GO:0005737">
    <property type="term" value="C:cytoplasm"/>
    <property type="evidence" value="ECO:0007669"/>
    <property type="project" value="TreeGrafter"/>
</dbReference>
<keyword evidence="5 7" id="KW-0274">FAD</keyword>
<keyword evidence="12" id="KW-1185">Reference proteome</keyword>
<accession>A0A3A4BL52</accession>
<dbReference type="InterPro" id="IPR013786">
    <property type="entry name" value="AcylCoA_DH/ox_N"/>
</dbReference>
<comment type="similarity">
    <text evidence="2 7">Belongs to the acyl-CoA dehydrogenase family.</text>
</comment>
<organism evidence="11 12">
    <name type="scientific">Bailinhaonella thermotolerans</name>
    <dbReference type="NCBI Taxonomy" id="1070861"/>
    <lineage>
        <taxon>Bacteria</taxon>
        <taxon>Bacillati</taxon>
        <taxon>Actinomycetota</taxon>
        <taxon>Actinomycetes</taxon>
        <taxon>Streptosporangiales</taxon>
        <taxon>Streptosporangiaceae</taxon>
        <taxon>Bailinhaonella</taxon>
    </lineage>
</organism>